<gene>
    <name evidence="1" type="ORF">EZS28_006017</name>
</gene>
<reference evidence="1 2" key="1">
    <citation type="submission" date="2019-03" db="EMBL/GenBank/DDBJ databases">
        <title>Single cell metagenomics reveals metabolic interactions within the superorganism composed of flagellate Streblomastix strix and complex community of Bacteroidetes bacteria on its surface.</title>
        <authorList>
            <person name="Treitli S.C."/>
            <person name="Kolisko M."/>
            <person name="Husnik F."/>
            <person name="Keeling P."/>
            <person name="Hampl V."/>
        </authorList>
    </citation>
    <scope>NUCLEOTIDE SEQUENCE [LARGE SCALE GENOMIC DNA]</scope>
    <source>
        <strain evidence="1">ST1C</strain>
    </source>
</reference>
<proteinExistence type="predicted"/>
<protein>
    <submittedName>
        <fullName evidence="1">Uncharacterized protein</fullName>
    </submittedName>
</protein>
<dbReference type="AlphaFoldDB" id="A0A5J4WTU5"/>
<organism evidence="1 2">
    <name type="scientific">Streblomastix strix</name>
    <dbReference type="NCBI Taxonomy" id="222440"/>
    <lineage>
        <taxon>Eukaryota</taxon>
        <taxon>Metamonada</taxon>
        <taxon>Preaxostyla</taxon>
        <taxon>Oxymonadida</taxon>
        <taxon>Streblomastigidae</taxon>
        <taxon>Streblomastix</taxon>
    </lineage>
</organism>
<dbReference type="Proteomes" id="UP000324800">
    <property type="component" value="Unassembled WGS sequence"/>
</dbReference>
<accession>A0A5J4WTU5</accession>
<comment type="caution">
    <text evidence="1">The sequence shown here is derived from an EMBL/GenBank/DDBJ whole genome shotgun (WGS) entry which is preliminary data.</text>
</comment>
<sequence length="159" mass="18447">MHKAPGQSEVADLMRMQRCNEFEIALEQACTMGLGKLQQEFSQNVDYPSKQKVTRDFRKFYRAELRRLTLLTAEQLKTTSNIAELKRNNIILTTIDSSRQVTTILNCKSGFSVTGLFPRSVDKAIKYRYVIDDSDAPIHPKGRKTKKQNNKWTKYWIIN</sequence>
<dbReference type="EMBL" id="SNRW01000952">
    <property type="protein sequence ID" value="KAA6398454.1"/>
    <property type="molecule type" value="Genomic_DNA"/>
</dbReference>
<name>A0A5J4WTU5_9EUKA</name>
<evidence type="ECO:0000313" key="1">
    <source>
        <dbReference type="EMBL" id="KAA6398454.1"/>
    </source>
</evidence>
<evidence type="ECO:0000313" key="2">
    <source>
        <dbReference type="Proteomes" id="UP000324800"/>
    </source>
</evidence>